<dbReference type="Proteomes" id="UP001596456">
    <property type="component" value="Unassembled WGS sequence"/>
</dbReference>
<dbReference type="InterPro" id="IPR010127">
    <property type="entry name" value="Phasin_subfam-1"/>
</dbReference>
<keyword evidence="3" id="KW-1185">Reference proteome</keyword>
<dbReference type="InterPro" id="IPR018968">
    <property type="entry name" value="Phasin"/>
</dbReference>
<proteinExistence type="predicted"/>
<reference evidence="3" key="1">
    <citation type="journal article" date="2019" name="Int. J. Syst. Evol. Microbiol.">
        <title>The Global Catalogue of Microorganisms (GCM) 10K type strain sequencing project: providing services to taxonomists for standard genome sequencing and annotation.</title>
        <authorList>
            <consortium name="The Broad Institute Genomics Platform"/>
            <consortium name="The Broad Institute Genome Sequencing Center for Infectious Disease"/>
            <person name="Wu L."/>
            <person name="Ma J."/>
        </authorList>
    </citation>
    <scope>NUCLEOTIDE SEQUENCE [LARGE SCALE GENOMIC DNA]</scope>
    <source>
        <strain evidence="3">CGMCC 1.16275</strain>
    </source>
</reference>
<evidence type="ECO:0000313" key="2">
    <source>
        <dbReference type="EMBL" id="MFC7333385.1"/>
    </source>
</evidence>
<comment type="caution">
    <text evidence="2">The sequence shown here is derived from an EMBL/GenBank/DDBJ whole genome shotgun (WGS) entry which is preliminary data.</text>
</comment>
<accession>A0ABW2KVH6</accession>
<dbReference type="Pfam" id="PF09361">
    <property type="entry name" value="Phasin_2"/>
    <property type="match status" value="1"/>
</dbReference>
<dbReference type="NCBIfam" id="TIGR01841">
    <property type="entry name" value="phasin"/>
    <property type="match status" value="1"/>
</dbReference>
<gene>
    <name evidence="2" type="ORF">ACFQPS_09445</name>
</gene>
<dbReference type="EMBL" id="JBHTCM010000010">
    <property type="protein sequence ID" value="MFC7333385.1"/>
    <property type="molecule type" value="Genomic_DNA"/>
</dbReference>
<evidence type="ECO:0000313" key="3">
    <source>
        <dbReference type="Proteomes" id="UP001596456"/>
    </source>
</evidence>
<organism evidence="2 3">
    <name type="scientific">Rhodocista pekingensis</name>
    <dbReference type="NCBI Taxonomy" id="201185"/>
    <lineage>
        <taxon>Bacteria</taxon>
        <taxon>Pseudomonadati</taxon>
        <taxon>Pseudomonadota</taxon>
        <taxon>Alphaproteobacteria</taxon>
        <taxon>Rhodospirillales</taxon>
        <taxon>Azospirillaceae</taxon>
        <taxon>Rhodocista</taxon>
    </lineage>
</organism>
<feature type="domain" description="Phasin" evidence="1">
    <location>
        <begin position="40"/>
        <end position="139"/>
    </location>
</feature>
<dbReference type="RefSeq" id="WP_012567076.1">
    <property type="nucleotide sequence ID" value="NZ_JBHTCM010000010.1"/>
</dbReference>
<name>A0ABW2KVH6_9PROT</name>
<evidence type="ECO:0000259" key="1">
    <source>
        <dbReference type="Pfam" id="PF09361"/>
    </source>
</evidence>
<sequence length="157" mass="17466">MAASKNPFFDFDMSKFMDPAKFMDVTKMMGDFKVPGVDLDQMMQAQRKNIEALTAANQLAFEGLQAVMRRQVEILRQSMEEASSSVSDMMAAGTPEEKVAKQTELVKAAFEKALTNMKEMAEMVAKSNTEAAEVLSNRVKESLEELKVAVSKTQPKK</sequence>
<protein>
    <submittedName>
        <fullName evidence="2">Phasin family protein</fullName>
    </submittedName>
</protein>